<feature type="non-terminal residue" evidence="2">
    <location>
        <position position="209"/>
    </location>
</feature>
<evidence type="ECO:0000313" key="4">
    <source>
        <dbReference type="RefSeq" id="XP_033574341.1"/>
    </source>
</evidence>
<sequence length="209" mass="23757">MASQLYGGVDLNAHLLEPDPDYYEYSPRIRLLDLKARLARTRDEDTGRSIEGTLRVVPLHFCPPYAALSYVWGQNPQNGKTYTIRWGDVEIPVSKNCIDALTCICKRFGELSIWVDSICVNQSDPVEADDQMRLMGTIYSRAHTVLVWLGPENTSADSGLDCSQRLALGKTLHPGWECSEARTIQEILRHKWFQRGWTFQELIMANNPV</sequence>
<dbReference type="Proteomes" id="UP000504636">
    <property type="component" value="Unplaced"/>
</dbReference>
<reference evidence="2 4" key="1">
    <citation type="journal article" date="2020" name="Stud. Mycol.">
        <title>101 Dothideomycetes genomes: a test case for predicting lifestyles and emergence of pathogens.</title>
        <authorList>
            <person name="Haridas S."/>
            <person name="Albert R."/>
            <person name="Binder M."/>
            <person name="Bloem J."/>
            <person name="Labutti K."/>
            <person name="Salamov A."/>
            <person name="Andreopoulos B."/>
            <person name="Baker S."/>
            <person name="Barry K."/>
            <person name="Bills G."/>
            <person name="Bluhm B."/>
            <person name="Cannon C."/>
            <person name="Castanera R."/>
            <person name="Culley D."/>
            <person name="Daum C."/>
            <person name="Ezra D."/>
            <person name="Gonzalez J."/>
            <person name="Henrissat B."/>
            <person name="Kuo A."/>
            <person name="Liang C."/>
            <person name="Lipzen A."/>
            <person name="Lutzoni F."/>
            <person name="Magnuson J."/>
            <person name="Mondo S."/>
            <person name="Nolan M."/>
            <person name="Ohm R."/>
            <person name="Pangilinan J."/>
            <person name="Park H.-J."/>
            <person name="Ramirez L."/>
            <person name="Alfaro M."/>
            <person name="Sun H."/>
            <person name="Tritt A."/>
            <person name="Yoshinaga Y."/>
            <person name="Zwiers L.-H."/>
            <person name="Turgeon B."/>
            <person name="Goodwin S."/>
            <person name="Spatafora J."/>
            <person name="Crous P."/>
            <person name="Grigoriev I."/>
        </authorList>
    </citation>
    <scope>NUCLEOTIDE SEQUENCE</scope>
    <source>
        <strain evidence="2 4">CBS 304.34</strain>
    </source>
</reference>
<reference evidence="4" key="2">
    <citation type="submission" date="2020-04" db="EMBL/GenBank/DDBJ databases">
        <authorList>
            <consortium name="NCBI Genome Project"/>
        </authorList>
    </citation>
    <scope>NUCLEOTIDE SEQUENCE</scope>
    <source>
        <strain evidence="4">CBS 304.34</strain>
    </source>
</reference>
<accession>A0A6A6YHK5</accession>
<dbReference type="InterPro" id="IPR052895">
    <property type="entry name" value="HetReg/Transcr_Mod"/>
</dbReference>
<dbReference type="Pfam" id="PF06985">
    <property type="entry name" value="HET"/>
    <property type="match status" value="1"/>
</dbReference>
<gene>
    <name evidence="2 4" type="ORF">BDZ99DRAFT_447749</name>
</gene>
<dbReference type="PANTHER" id="PTHR24148">
    <property type="entry name" value="ANKYRIN REPEAT DOMAIN-CONTAINING PROTEIN 39 HOMOLOG-RELATED"/>
    <property type="match status" value="1"/>
</dbReference>
<proteinExistence type="predicted"/>
<dbReference type="GeneID" id="54458921"/>
<evidence type="ECO:0000259" key="1">
    <source>
        <dbReference type="Pfam" id="PF06985"/>
    </source>
</evidence>
<keyword evidence="3" id="KW-1185">Reference proteome</keyword>
<dbReference type="EMBL" id="MU003705">
    <property type="protein sequence ID" value="KAF2807377.1"/>
    <property type="molecule type" value="Genomic_DNA"/>
</dbReference>
<name>A0A6A6YHK5_9PEZI</name>
<evidence type="ECO:0000313" key="3">
    <source>
        <dbReference type="Proteomes" id="UP000504636"/>
    </source>
</evidence>
<reference evidence="4" key="3">
    <citation type="submission" date="2025-04" db="UniProtKB">
        <authorList>
            <consortium name="RefSeq"/>
        </authorList>
    </citation>
    <scope>IDENTIFICATION</scope>
    <source>
        <strain evidence="4">CBS 304.34</strain>
    </source>
</reference>
<feature type="domain" description="Heterokaryon incompatibility" evidence="1">
    <location>
        <begin position="65"/>
        <end position="201"/>
    </location>
</feature>
<evidence type="ECO:0000313" key="2">
    <source>
        <dbReference type="EMBL" id="KAF2807377.1"/>
    </source>
</evidence>
<dbReference type="InterPro" id="IPR010730">
    <property type="entry name" value="HET"/>
</dbReference>
<dbReference type="OrthoDB" id="2157530at2759"/>
<protein>
    <submittedName>
        <fullName evidence="2 4">HET-domain-containing protein</fullName>
    </submittedName>
</protein>
<dbReference type="PANTHER" id="PTHR24148:SF64">
    <property type="entry name" value="HETEROKARYON INCOMPATIBILITY DOMAIN-CONTAINING PROTEIN"/>
    <property type="match status" value="1"/>
</dbReference>
<dbReference type="AlphaFoldDB" id="A0A6A6YHK5"/>
<dbReference type="RefSeq" id="XP_033574341.1">
    <property type="nucleotide sequence ID" value="XM_033718028.1"/>
</dbReference>
<organism evidence="2">
    <name type="scientific">Mytilinidion resinicola</name>
    <dbReference type="NCBI Taxonomy" id="574789"/>
    <lineage>
        <taxon>Eukaryota</taxon>
        <taxon>Fungi</taxon>
        <taxon>Dikarya</taxon>
        <taxon>Ascomycota</taxon>
        <taxon>Pezizomycotina</taxon>
        <taxon>Dothideomycetes</taxon>
        <taxon>Pleosporomycetidae</taxon>
        <taxon>Mytilinidiales</taxon>
        <taxon>Mytilinidiaceae</taxon>
        <taxon>Mytilinidion</taxon>
    </lineage>
</organism>